<dbReference type="InterPro" id="IPR029498">
    <property type="entry name" value="HeLo_dom"/>
</dbReference>
<keyword evidence="2" id="KW-0175">Coiled coil</keyword>
<dbReference type="EMBL" id="JAUTDP010000008">
    <property type="protein sequence ID" value="KAK3396855.1"/>
    <property type="molecule type" value="Genomic_DNA"/>
</dbReference>
<proteinExistence type="predicted"/>
<feature type="region of interest" description="Disordered" evidence="3">
    <location>
        <begin position="97"/>
        <end position="120"/>
    </location>
</feature>
<reference evidence="7" key="1">
    <citation type="journal article" date="2023" name="Mol. Phylogenet. Evol.">
        <title>Genome-scale phylogeny and comparative genomics of the fungal order Sordariales.</title>
        <authorList>
            <person name="Hensen N."/>
            <person name="Bonometti L."/>
            <person name="Westerberg I."/>
            <person name="Brannstrom I.O."/>
            <person name="Guillou S."/>
            <person name="Cros-Aarteil S."/>
            <person name="Calhoun S."/>
            <person name="Haridas S."/>
            <person name="Kuo A."/>
            <person name="Mondo S."/>
            <person name="Pangilinan J."/>
            <person name="Riley R."/>
            <person name="LaButti K."/>
            <person name="Andreopoulos B."/>
            <person name="Lipzen A."/>
            <person name="Chen C."/>
            <person name="Yan M."/>
            <person name="Daum C."/>
            <person name="Ng V."/>
            <person name="Clum A."/>
            <person name="Steindorff A."/>
            <person name="Ohm R.A."/>
            <person name="Martin F."/>
            <person name="Silar P."/>
            <person name="Natvig D.O."/>
            <person name="Lalanne C."/>
            <person name="Gautier V."/>
            <person name="Ament-Velasquez S.L."/>
            <person name="Kruys A."/>
            <person name="Hutchinson M.I."/>
            <person name="Powell A.J."/>
            <person name="Barry K."/>
            <person name="Miller A.N."/>
            <person name="Grigoriev I.V."/>
            <person name="Debuchy R."/>
            <person name="Gladieux P."/>
            <person name="Hiltunen Thoren M."/>
            <person name="Johannesson H."/>
        </authorList>
    </citation>
    <scope>NUCLEOTIDE SEQUENCE</scope>
    <source>
        <strain evidence="7">FGSC 1904</strain>
    </source>
</reference>
<feature type="domain" description="Prion-inhibition and propagation HeLo" evidence="4">
    <location>
        <begin position="5"/>
        <end position="200"/>
    </location>
</feature>
<evidence type="ECO:0000259" key="6">
    <source>
        <dbReference type="Pfam" id="PF25053"/>
    </source>
</evidence>
<dbReference type="Pfam" id="PF25053">
    <property type="entry name" value="DUF7791"/>
    <property type="match status" value="1"/>
</dbReference>
<dbReference type="PANTHER" id="PTHR10039:SF5">
    <property type="entry name" value="NACHT DOMAIN-CONTAINING PROTEIN"/>
    <property type="match status" value="1"/>
</dbReference>
<feature type="coiled-coil region" evidence="2">
    <location>
        <begin position="203"/>
        <end position="230"/>
    </location>
</feature>
<keyword evidence="7" id="KW-0034">Amyloid</keyword>
<accession>A0AAE0PC40</accession>
<dbReference type="Pfam" id="PF24883">
    <property type="entry name" value="NPHP3_N"/>
    <property type="match status" value="1"/>
</dbReference>
<dbReference type="PANTHER" id="PTHR10039">
    <property type="entry name" value="AMELOGENIN"/>
    <property type="match status" value="1"/>
</dbReference>
<evidence type="ECO:0000259" key="5">
    <source>
        <dbReference type="Pfam" id="PF24883"/>
    </source>
</evidence>
<keyword evidence="7" id="KW-0640">Prion</keyword>
<dbReference type="InterPro" id="IPR038305">
    <property type="entry name" value="HeLo_sf"/>
</dbReference>
<dbReference type="Proteomes" id="UP001281003">
    <property type="component" value="Unassembled WGS sequence"/>
</dbReference>
<reference evidence="7" key="2">
    <citation type="submission" date="2023-07" db="EMBL/GenBank/DDBJ databases">
        <authorList>
            <consortium name="Lawrence Berkeley National Laboratory"/>
            <person name="Haridas S."/>
            <person name="Hensen N."/>
            <person name="Bonometti L."/>
            <person name="Westerberg I."/>
            <person name="Brannstrom I.O."/>
            <person name="Guillou S."/>
            <person name="Cros-Aarteil S."/>
            <person name="Calhoun S."/>
            <person name="Kuo A."/>
            <person name="Mondo S."/>
            <person name="Pangilinan J."/>
            <person name="Riley R."/>
            <person name="LaButti K."/>
            <person name="Andreopoulos B."/>
            <person name="Lipzen A."/>
            <person name="Chen C."/>
            <person name="Yanf M."/>
            <person name="Daum C."/>
            <person name="Ng V."/>
            <person name="Clum A."/>
            <person name="Steindorff A."/>
            <person name="Ohm R."/>
            <person name="Martin F."/>
            <person name="Silar P."/>
            <person name="Natvig D."/>
            <person name="Lalanne C."/>
            <person name="Gautier V."/>
            <person name="Ament-velasquez S.L."/>
            <person name="Kruys A."/>
            <person name="Hutchinson M.I."/>
            <person name="Powell A.J."/>
            <person name="Barry K."/>
            <person name="Miller A.N."/>
            <person name="Grigoriev I.V."/>
            <person name="Debuchy R."/>
            <person name="Gladieux P."/>
            <person name="Thoren M.H."/>
            <person name="Johannesson H."/>
        </authorList>
    </citation>
    <scope>NUCLEOTIDE SEQUENCE</scope>
    <source>
        <strain evidence="7">FGSC 1904</strain>
    </source>
</reference>
<gene>
    <name evidence="7" type="ORF">B0T20DRAFT_244112</name>
</gene>
<keyword evidence="8" id="KW-1185">Reference proteome</keyword>
<feature type="domain" description="Nephrocystin 3-like N-terminal" evidence="5">
    <location>
        <begin position="276"/>
        <end position="442"/>
    </location>
</feature>
<dbReference type="Gene3D" id="1.20.120.1020">
    <property type="entry name" value="Prion-inhibition and propagation, HeLo domain"/>
    <property type="match status" value="1"/>
</dbReference>
<organism evidence="7 8">
    <name type="scientific">Sordaria brevicollis</name>
    <dbReference type="NCBI Taxonomy" id="83679"/>
    <lineage>
        <taxon>Eukaryota</taxon>
        <taxon>Fungi</taxon>
        <taxon>Dikarya</taxon>
        <taxon>Ascomycota</taxon>
        <taxon>Pezizomycotina</taxon>
        <taxon>Sordariomycetes</taxon>
        <taxon>Sordariomycetidae</taxon>
        <taxon>Sordariales</taxon>
        <taxon>Sordariaceae</taxon>
        <taxon>Sordaria</taxon>
    </lineage>
</organism>
<evidence type="ECO:0000313" key="8">
    <source>
        <dbReference type="Proteomes" id="UP001281003"/>
    </source>
</evidence>
<dbReference type="Gene3D" id="3.40.50.300">
    <property type="entry name" value="P-loop containing nucleotide triphosphate hydrolases"/>
    <property type="match status" value="1"/>
</dbReference>
<dbReference type="Pfam" id="PF14479">
    <property type="entry name" value="HeLo"/>
    <property type="match status" value="1"/>
</dbReference>
<feature type="domain" description="DUF7791" evidence="6">
    <location>
        <begin position="551"/>
        <end position="724"/>
    </location>
</feature>
<comment type="caution">
    <text evidence="7">The sequence shown here is derived from an EMBL/GenBank/DDBJ whole genome shotgun (WGS) entry which is preliminary data.</text>
</comment>
<evidence type="ECO:0000256" key="3">
    <source>
        <dbReference type="SAM" id="MobiDB-lite"/>
    </source>
</evidence>
<name>A0AAE0PC40_SORBR</name>
<sequence length="1009" mass="113142">MEPVGLGLGVVGLAGIFKSCVELFGYFSTYRSYGHDYNLLDAKLHVEKAVLLQWADRVRLLHEDYDQRLDDPVIRGAVFQVLASIIHLLSESTSLQQRYGMKQQDGPQPSSKPSTQATGGSLMKKLMDDYNAMQDRMSQQKATTSTSSKLKWIIADKDKFNTLIKQLSDFTSKLDVLLPAHSSEQAVSLLASLVRNEMASIYRENAKAALQRATDDRVEANAVLREARDQDRALKSLWFRCMGDRKDSVSSAHANTFEWALKPACQEVGGEGEWDDLSEWLQSGAGIYWVCGKAGSGKSTMMKYLHDNPDTRTPLKAWAGDLPLTVASFFFLGFGTQEQKSLEGLSRAILYQLMEAESSYLPSALPRLWQEVRANVHQEPKPPSSGELQVATEFLMERFRPNRRFCLFIDGLDEFEGNFHDAIRLIKGLSANSTIKIIVSSRPTALCYDAFSHVPQLHMETLTEKDIKEYIHDVVGSHPYMEALDSSGGHRPSQVTDKLVQKASGVFLWVILACRSILDGFAAHDTIEELCQRVDNLPPELESLFVHMLNSVDRRYHEKMAKTLKIVHMVSQNPYWHSDRRYEYGLPTLELACFDRDNMDCTLNTPLQSISTNDARKICATTLARLRSRCGGLLQARDGLKQGCVLNNSEIQICWCPLAEDCPRVSKPDMSSAPLKGKREDFPEHSRITFLHRTVVEFLNNAGVWDLGPLQISDSDFAPACAILSMGMQLTYLRCRNGRKATVSYGELLSIDDEPPNCVLPVLAKVADCWSLMIKQGHYKIEGAVQVCLSPFLSLSYDRSSPQLLLLLAVECDLPNTVSSILSTATARPLDPSLSPFPLLDHSVRSPLFVLLNYRDVVIFKENHARFRSASYLVSHGFSPNEVFVNEQGLFTTPWKELILVGQHLHRCPHHISTVGKLPPEAMYQFAGFRVPTFRLMMLFIEHGAELDNPLPGIPTMEEFFEDEFSYILSEDPAHDGKPNVSLAHDSHSGYPPMAGWSVYTASDLRVSL</sequence>
<feature type="compositionally biased region" description="Polar residues" evidence="3">
    <location>
        <begin position="105"/>
        <end position="119"/>
    </location>
</feature>
<dbReference type="AlphaFoldDB" id="A0AAE0PC40"/>
<evidence type="ECO:0000256" key="1">
    <source>
        <dbReference type="ARBA" id="ARBA00022737"/>
    </source>
</evidence>
<evidence type="ECO:0000313" key="7">
    <source>
        <dbReference type="EMBL" id="KAK3396855.1"/>
    </source>
</evidence>
<evidence type="ECO:0000259" key="4">
    <source>
        <dbReference type="Pfam" id="PF14479"/>
    </source>
</evidence>
<evidence type="ECO:0000256" key="2">
    <source>
        <dbReference type="SAM" id="Coils"/>
    </source>
</evidence>
<protein>
    <submittedName>
        <fullName evidence="7">Prion-inhibition and propagation-domain-containing protein</fullName>
    </submittedName>
</protein>
<dbReference type="InterPro" id="IPR056884">
    <property type="entry name" value="NPHP3-like_N"/>
</dbReference>
<dbReference type="SUPFAM" id="SSF52540">
    <property type="entry name" value="P-loop containing nucleoside triphosphate hydrolases"/>
    <property type="match status" value="1"/>
</dbReference>
<keyword evidence="1" id="KW-0677">Repeat</keyword>
<dbReference type="InterPro" id="IPR027417">
    <property type="entry name" value="P-loop_NTPase"/>
</dbReference>
<dbReference type="InterPro" id="IPR056693">
    <property type="entry name" value="DUF7791"/>
</dbReference>